<dbReference type="AlphaFoldDB" id="A0A382KMB3"/>
<dbReference type="PANTHER" id="PTHR34957">
    <property type="entry name" value="NUCLEAR TRANSPORT FACTOR 2 (NTF2) FAMILY PROTEIN"/>
    <property type="match status" value="1"/>
</dbReference>
<gene>
    <name evidence="2" type="ORF">METZ01_LOCUS277447</name>
</gene>
<dbReference type="Pfam" id="PF13474">
    <property type="entry name" value="SnoaL_3"/>
    <property type="match status" value="1"/>
</dbReference>
<dbReference type="InterPro" id="IPR037401">
    <property type="entry name" value="SnoaL-like"/>
</dbReference>
<accession>A0A382KMB3</accession>
<reference evidence="2" key="1">
    <citation type="submission" date="2018-05" db="EMBL/GenBank/DDBJ databases">
        <authorList>
            <person name="Lanie J.A."/>
            <person name="Ng W.-L."/>
            <person name="Kazmierczak K.M."/>
            <person name="Andrzejewski T.M."/>
            <person name="Davidsen T.M."/>
            <person name="Wayne K.J."/>
            <person name="Tettelin H."/>
            <person name="Glass J.I."/>
            <person name="Rusch D."/>
            <person name="Podicherti R."/>
            <person name="Tsui H.-C.T."/>
            <person name="Winkler M.E."/>
        </authorList>
    </citation>
    <scope>NUCLEOTIDE SEQUENCE</scope>
</reference>
<dbReference type="EMBL" id="UINC01081072">
    <property type="protein sequence ID" value="SVC24593.1"/>
    <property type="molecule type" value="Genomic_DNA"/>
</dbReference>
<feature type="domain" description="SnoaL-like" evidence="1">
    <location>
        <begin position="10"/>
        <end position="74"/>
    </location>
</feature>
<dbReference type="PANTHER" id="PTHR34957:SF1">
    <property type="entry name" value="NUCLEAR TRANSPORT FACTOR 2 (NTF2) FAMILY PROTEIN"/>
    <property type="match status" value="1"/>
</dbReference>
<protein>
    <recommendedName>
        <fullName evidence="1">SnoaL-like domain-containing protein</fullName>
    </recommendedName>
</protein>
<proteinExistence type="predicted"/>
<dbReference type="InterPro" id="IPR032710">
    <property type="entry name" value="NTF2-like_dom_sf"/>
</dbReference>
<evidence type="ECO:0000313" key="2">
    <source>
        <dbReference type="EMBL" id="SVC24593.1"/>
    </source>
</evidence>
<dbReference type="SUPFAM" id="SSF54427">
    <property type="entry name" value="NTF2-like"/>
    <property type="match status" value="1"/>
</dbReference>
<feature type="non-terminal residue" evidence="2">
    <location>
        <position position="78"/>
    </location>
</feature>
<name>A0A382KMB3_9ZZZZ</name>
<organism evidence="2">
    <name type="scientific">marine metagenome</name>
    <dbReference type="NCBI Taxonomy" id="408172"/>
    <lineage>
        <taxon>unclassified sequences</taxon>
        <taxon>metagenomes</taxon>
        <taxon>ecological metagenomes</taxon>
    </lineage>
</organism>
<dbReference type="Gene3D" id="3.10.450.50">
    <property type="match status" value="1"/>
</dbReference>
<evidence type="ECO:0000259" key="1">
    <source>
        <dbReference type="Pfam" id="PF13474"/>
    </source>
</evidence>
<sequence length="78" mass="8480">MSELDAVLFANEAFYRAFADREMAAMVDVWAADAPVSCIHPGWGLLEGLDEVLSSWQAILSNPDSPVITCLGARAHMQ</sequence>